<accession>A0A7S6BF88</accession>
<dbReference type="Proteomes" id="UP000594363">
    <property type="component" value="Segment"/>
</dbReference>
<reference evidence="2 3" key="1">
    <citation type="submission" date="2020-05" db="EMBL/GenBank/DDBJ databases">
        <authorList>
            <person name="Bohanan V.A."/>
            <person name="Brazelton B.R."/>
            <person name="Coffey L.M."/>
            <person name="Donovan A.R."/>
            <person name="Gales A.C."/>
            <person name="Glasscock A.J."/>
            <person name="Grill M."/>
            <person name="Harper M.C."/>
            <person name="Hollowell C.E."/>
            <person name="Liu T.Y."/>
            <person name="Mansour C."/>
            <person name="McDowell A.D."/>
            <person name="Miller T.E."/>
            <person name="Nash A.G."/>
            <person name="Seo J."/>
            <person name="Sherman Z.A."/>
            <person name="Albert R.M."/>
            <person name="Ayala A."/>
            <person name="Monti D.L."/>
            <person name="Garlena R.A."/>
            <person name="Russell D.A."/>
            <person name="Pope W.H."/>
            <person name="Jacobs-Sera D."/>
            <person name="Hatfull G.F."/>
        </authorList>
    </citation>
    <scope>NUCLEOTIDE SEQUENCE [LARGE SCALE GENOMIC DNA]</scope>
</reference>
<keyword evidence="1" id="KW-0175">Coiled coil</keyword>
<feature type="coiled-coil region" evidence="1">
    <location>
        <begin position="19"/>
        <end position="71"/>
    </location>
</feature>
<evidence type="ECO:0000313" key="2">
    <source>
        <dbReference type="EMBL" id="QKY78998.1"/>
    </source>
</evidence>
<organism evidence="2 3">
    <name type="scientific">Arthrobacter phage Jinkies</name>
    <dbReference type="NCBI Taxonomy" id="2743903"/>
    <lineage>
        <taxon>Viruses</taxon>
        <taxon>Duplodnaviria</taxon>
        <taxon>Heunggongvirae</taxon>
        <taxon>Uroviricota</taxon>
        <taxon>Caudoviricetes</taxon>
        <taxon>Berryhillviridae</taxon>
        <taxon>Jinkiesvirus</taxon>
        <taxon>Jinkiesvirus jinkies</taxon>
    </lineage>
</organism>
<name>A0A7S6BF88_9CAUD</name>
<evidence type="ECO:0000313" key="3">
    <source>
        <dbReference type="Proteomes" id="UP000594363"/>
    </source>
</evidence>
<protein>
    <submittedName>
        <fullName evidence="2">Uncharacterized protein</fullName>
    </submittedName>
</protein>
<sequence>MSNYVHGATTRRPATEADLAQARHHNSRLAAELRQLEAIGERLQAAINETKTRLEAERDAALAELNALKAQKTGYIDDAQAMINYRARMALLPPPVFGGRQGLLAATAELEGRDARDHGNSHGTKKRYYDDGCRCEKCEAWHDRHKARAKARYHQTTALKAVA</sequence>
<evidence type="ECO:0000256" key="1">
    <source>
        <dbReference type="SAM" id="Coils"/>
    </source>
</evidence>
<keyword evidence="3" id="KW-1185">Reference proteome</keyword>
<gene>
    <name evidence="2" type="primary">50</name>
    <name evidence="2" type="ORF">Jinkies_50</name>
</gene>
<dbReference type="EMBL" id="MT498043">
    <property type="protein sequence ID" value="QKY78998.1"/>
    <property type="molecule type" value="Genomic_DNA"/>
</dbReference>
<proteinExistence type="predicted"/>